<comment type="caution">
    <text evidence="2">The sequence shown here is derived from an EMBL/GenBank/DDBJ whole genome shotgun (WGS) entry which is preliminary data.</text>
</comment>
<sequence length="273" mass="30921">MNDFFQSALSSFQNVIQAVSGVAPGMNINHSLVQQLEVLRREFASYRVDVALRLDRIERRVNGAEDTLQRAGLGPDQVFFPSTPLHRNEDVSIIYGLRDQHSQLRTLDADCTPSRPAPSKRQTPDRATVPGGYTQLHHFTTPRELALRKDGNVMFLPFVLEKIASVSQRKGRSDRRTCNCGRPTFDLQCFREHHFDWCLIHQRPVVRDQHCSGGKHGNDCQPIAWEKPQNWDAIVKSSYVSGLLGTIKVPDLHRVLFPAGEFPEKYRGGSFMG</sequence>
<dbReference type="AlphaFoldDB" id="A0A9P4WCN3"/>
<reference evidence="2" key="1">
    <citation type="submission" date="2019-04" db="EMBL/GenBank/DDBJ databases">
        <title>Sequencing of skin fungus with MAO and IRED activity.</title>
        <authorList>
            <person name="Marsaioli A.J."/>
            <person name="Bonatto J.M.C."/>
            <person name="Reis Junior O."/>
        </authorList>
    </citation>
    <scope>NUCLEOTIDE SEQUENCE</scope>
    <source>
        <strain evidence="2">30M1</strain>
    </source>
</reference>
<evidence type="ECO:0000313" key="2">
    <source>
        <dbReference type="EMBL" id="KAF3005949.1"/>
    </source>
</evidence>
<dbReference type="EMBL" id="SWKU01000006">
    <property type="protein sequence ID" value="KAF3005949.1"/>
    <property type="molecule type" value="Genomic_DNA"/>
</dbReference>
<keyword evidence="3" id="KW-1185">Reference proteome</keyword>
<feature type="region of interest" description="Disordered" evidence="1">
    <location>
        <begin position="108"/>
        <end position="134"/>
    </location>
</feature>
<dbReference type="OrthoDB" id="3782360at2759"/>
<evidence type="ECO:0000313" key="3">
    <source>
        <dbReference type="Proteomes" id="UP000801428"/>
    </source>
</evidence>
<protein>
    <submittedName>
        <fullName evidence="2">Uncharacterized protein</fullName>
    </submittedName>
</protein>
<accession>A0A9P4WCN3</accession>
<proteinExistence type="predicted"/>
<evidence type="ECO:0000256" key="1">
    <source>
        <dbReference type="SAM" id="MobiDB-lite"/>
    </source>
</evidence>
<name>A0A9P4WCN3_CURKU</name>
<gene>
    <name evidence="2" type="ORF">E8E13_010140</name>
</gene>
<organism evidence="2 3">
    <name type="scientific">Curvularia kusanoi</name>
    <name type="common">Cochliobolus kusanoi</name>
    <dbReference type="NCBI Taxonomy" id="90978"/>
    <lineage>
        <taxon>Eukaryota</taxon>
        <taxon>Fungi</taxon>
        <taxon>Dikarya</taxon>
        <taxon>Ascomycota</taxon>
        <taxon>Pezizomycotina</taxon>
        <taxon>Dothideomycetes</taxon>
        <taxon>Pleosporomycetidae</taxon>
        <taxon>Pleosporales</taxon>
        <taxon>Pleosporineae</taxon>
        <taxon>Pleosporaceae</taxon>
        <taxon>Curvularia</taxon>
    </lineage>
</organism>
<dbReference type="Proteomes" id="UP000801428">
    <property type="component" value="Unassembled WGS sequence"/>
</dbReference>